<dbReference type="SUPFAM" id="SSF56219">
    <property type="entry name" value="DNase I-like"/>
    <property type="match status" value="1"/>
</dbReference>
<proteinExistence type="predicted"/>
<keyword evidence="5" id="KW-1185">Reference proteome</keyword>
<dbReference type="GO" id="GO:0005509">
    <property type="term" value="F:calcium ion binding"/>
    <property type="evidence" value="ECO:0007669"/>
    <property type="project" value="InterPro"/>
</dbReference>
<dbReference type="Pfam" id="PF03372">
    <property type="entry name" value="Exo_endo_phos"/>
    <property type="match status" value="1"/>
</dbReference>
<evidence type="ECO:0000313" key="4">
    <source>
        <dbReference type="EMBL" id="TQF09573.1"/>
    </source>
</evidence>
<dbReference type="SUPFAM" id="SSF74853">
    <property type="entry name" value="Lamin A/C globular tail domain"/>
    <property type="match status" value="1"/>
</dbReference>
<dbReference type="OrthoDB" id="5500612at2"/>
<dbReference type="InterPro" id="IPR036691">
    <property type="entry name" value="Endo/exonu/phosph_ase_sf"/>
</dbReference>
<gene>
    <name evidence="4" type="ORF">FJV41_43925</name>
</gene>
<accession>A0A540WKN0</accession>
<dbReference type="PROSITE" id="PS51841">
    <property type="entry name" value="LTD"/>
    <property type="match status" value="1"/>
</dbReference>
<protein>
    <submittedName>
        <fullName evidence="4">Endonuclease</fullName>
    </submittedName>
</protein>
<keyword evidence="4" id="KW-0255">Endonuclease</keyword>
<feature type="signal peptide" evidence="2">
    <location>
        <begin position="1"/>
        <end position="19"/>
    </location>
</feature>
<dbReference type="PANTHER" id="PTHR37494">
    <property type="entry name" value="HEMAGGLUTININ"/>
    <property type="match status" value="1"/>
</dbReference>
<dbReference type="InterPro" id="IPR001322">
    <property type="entry name" value="Lamin_tail_dom"/>
</dbReference>
<dbReference type="GO" id="GO:0004519">
    <property type="term" value="F:endonuclease activity"/>
    <property type="evidence" value="ECO:0007669"/>
    <property type="project" value="UniProtKB-KW"/>
</dbReference>
<feature type="chain" id="PRO_5021844236" evidence="2">
    <location>
        <begin position="20"/>
        <end position="1103"/>
    </location>
</feature>
<reference evidence="4 5" key="1">
    <citation type="submission" date="2019-06" db="EMBL/GenBank/DDBJ databases">
        <authorList>
            <person name="Livingstone P."/>
            <person name="Whitworth D."/>
        </authorList>
    </citation>
    <scope>NUCLEOTIDE SEQUENCE [LARGE SCALE GENOMIC DNA]</scope>
    <source>
        <strain evidence="4 5">AM401</strain>
    </source>
</reference>
<dbReference type="InterPro" id="IPR013783">
    <property type="entry name" value="Ig-like_fold"/>
</dbReference>
<dbReference type="InterPro" id="IPR036415">
    <property type="entry name" value="Lamin_tail_dom_sf"/>
</dbReference>
<dbReference type="Gene3D" id="3.60.10.10">
    <property type="entry name" value="Endonuclease/exonuclease/phosphatase"/>
    <property type="match status" value="1"/>
</dbReference>
<evidence type="ECO:0000256" key="2">
    <source>
        <dbReference type="SAM" id="SignalP"/>
    </source>
</evidence>
<evidence type="ECO:0000313" key="5">
    <source>
        <dbReference type="Proteomes" id="UP000315369"/>
    </source>
</evidence>
<dbReference type="PANTHER" id="PTHR37494:SF1">
    <property type="entry name" value="STAPHYLOCOCCUS AUREUS SURFACE PROTEIN A"/>
    <property type="match status" value="1"/>
</dbReference>
<feature type="region of interest" description="Disordered" evidence="1">
    <location>
        <begin position="21"/>
        <end position="45"/>
    </location>
</feature>
<name>A0A540WKN0_9BACT</name>
<dbReference type="Pfam" id="PF05345">
    <property type="entry name" value="He_PIG"/>
    <property type="match status" value="7"/>
</dbReference>
<feature type="domain" description="LTD" evidence="3">
    <location>
        <begin position="934"/>
        <end position="1060"/>
    </location>
</feature>
<organism evidence="4 5">
    <name type="scientific">Myxococcus llanfairpwllgwyngyllgogerychwyrndrobwllllantysiliogogogochensis</name>
    <dbReference type="NCBI Taxonomy" id="2590453"/>
    <lineage>
        <taxon>Bacteria</taxon>
        <taxon>Pseudomonadati</taxon>
        <taxon>Myxococcota</taxon>
        <taxon>Myxococcia</taxon>
        <taxon>Myxococcales</taxon>
        <taxon>Cystobacterineae</taxon>
        <taxon>Myxococcaceae</taxon>
        <taxon>Myxococcus</taxon>
    </lineage>
</organism>
<dbReference type="InterPro" id="IPR015919">
    <property type="entry name" value="Cadherin-like_sf"/>
</dbReference>
<dbReference type="GO" id="GO:0016020">
    <property type="term" value="C:membrane"/>
    <property type="evidence" value="ECO:0007669"/>
    <property type="project" value="InterPro"/>
</dbReference>
<evidence type="ECO:0000259" key="3">
    <source>
        <dbReference type="PROSITE" id="PS51841"/>
    </source>
</evidence>
<keyword evidence="2" id="KW-0732">Signal</keyword>
<keyword evidence="4" id="KW-0378">Hydrolase</keyword>
<dbReference type="AlphaFoldDB" id="A0A540WKN0"/>
<comment type="caution">
    <text evidence="4">The sequence shown here is derived from an EMBL/GenBank/DDBJ whole genome shotgun (WGS) entry which is preliminary data.</text>
</comment>
<dbReference type="Pfam" id="PF00932">
    <property type="entry name" value="LTD"/>
    <property type="match status" value="1"/>
</dbReference>
<dbReference type="SUPFAM" id="SSF49313">
    <property type="entry name" value="Cadherin-like"/>
    <property type="match status" value="6"/>
</dbReference>
<evidence type="ECO:0000256" key="1">
    <source>
        <dbReference type="SAM" id="MobiDB-lite"/>
    </source>
</evidence>
<dbReference type="InterPro" id="IPR005135">
    <property type="entry name" value="Endo/exonuclease/phosphatase"/>
</dbReference>
<dbReference type="RefSeq" id="WP_141648607.1">
    <property type="nucleotide sequence ID" value="NZ_VIFM01000331.1"/>
</dbReference>
<dbReference type="Gene3D" id="2.60.40.10">
    <property type="entry name" value="Immunoglobulins"/>
    <property type="match status" value="7"/>
</dbReference>
<dbReference type="Proteomes" id="UP000315369">
    <property type="component" value="Unassembled WGS sequence"/>
</dbReference>
<dbReference type="PROSITE" id="PS51257">
    <property type="entry name" value="PROKAR_LIPOPROTEIN"/>
    <property type="match status" value="1"/>
</dbReference>
<sequence>MRFQRALTLLLALSLSACPGSKPSTPLLPERDAGPNPTDGGHTSLTVETTSLSDAYLGDAYSAPLAVSGGSPPYAWSLSSGDLPSGMRLGAQGLLSGSPIASGSFTFTVHVQDASGAASSQQLTLSVLAPPTFSTASLSLGIVGLPYSAALSASGGLAPLSLHVTSGALPPGLQLEAFSLAGTPTTSGSFSFTLEARDANGHTASADFQLTVRDGLTITSTTLPDAYTDSAYGQAPSVLGGKAPYAWTLVSGALPPGLALLGSGILNGTPSAAGTSTFSLRVTDANGATDTRELSLATYLPPLLAAVAPQSVYVQDNVARALQASQGKAPFVFSTPGPLPTGLSLAPEGLLHGQPTQGGAFTFDVIARDANGRTATRSVAFTVLALPTITTQALPDATLSTAYQHALTATGGRGTLTWTLVSGTLPPGLSLSPQGTLSGTPSSAGTASFTVRVSDENGRTAPRTLALVVYAPPTITTSALPEADTGAPYSATMAVSGGKAPFSWSVVSGSLPTGLSLSSSGTISGTTTSSTRTFTVRVSDAQGRFAERSVSLSVYVPPTVTTDTLPQAVSGQPYSTTLTASDGRAPLTWGHVGALPTGLTLSASGLISGTPTVQGITSFSASVQDAKGSSASRALSLTVSGSGQPFIVGHWNIEWFGAETQGPPNSTSPGGNLDDLQLAHARDILADTGANVWGLVEIVDNADFDVLKAQLPQYDGFLANDSTYVPNTSFWYSAGEQKPGILYDSSLVFQSAELILTENSNVFGGRPPLRVNFTTFINGASAPLIVIVMHMKAFADVESHGRRQEASIALKAYLDGMPTARVIVIGDWNDDVDRSITYSGGVYLNTPFENFISNPTHYTFITRALSERAERTTTEYPDTIDHTLVSDEVAAVYVPDSVRVVRPDSWIPNYNNIVSDHYPVVSHYAFGGGGGVPDGGTSTPPAMLINEVLANEPSVPSGDGGTVPDSQYEFVEVINTGGSTADLSGWSLSDANVVRHTFATGTLVPPGKAYVVFGGPNGFPPGTPDTVHASTGQLGLNNGGDTVTLRNLQNTAVDVMTYTSTVDNVSLNRSPDAFPGGTDFVLHTTLNPSLGSSPGRRANGNAF</sequence>
<dbReference type="EMBL" id="VIFM01000331">
    <property type="protein sequence ID" value="TQF09573.1"/>
    <property type="molecule type" value="Genomic_DNA"/>
</dbReference>
<keyword evidence="4" id="KW-0540">Nuclease</keyword>
<dbReference type="Gene3D" id="2.60.40.1260">
    <property type="entry name" value="Lamin Tail domain"/>
    <property type="match status" value="1"/>
</dbReference>